<evidence type="ECO:0000259" key="6">
    <source>
        <dbReference type="Pfam" id="PF01814"/>
    </source>
</evidence>
<keyword evidence="3" id="KW-0479">Metal-binding</keyword>
<evidence type="ECO:0000256" key="1">
    <source>
        <dbReference type="ARBA" id="ARBA00004496"/>
    </source>
</evidence>
<dbReference type="PANTHER" id="PTHR36438:SF1">
    <property type="entry name" value="IRON-SULFUR CLUSTER REPAIR PROTEIN YTFE"/>
    <property type="match status" value="1"/>
</dbReference>
<comment type="subcellular location">
    <subcellularLocation>
        <location evidence="1">Cytoplasm</location>
    </subcellularLocation>
</comment>
<keyword evidence="4" id="KW-0408">Iron</keyword>
<reference evidence="8" key="2">
    <citation type="submission" date="2010-04" db="EMBL/GenBank/DDBJ databases">
        <title>Genome sequence of Salinibacter ruber M8.</title>
        <authorList>
            <consortium name="Genoscope"/>
        </authorList>
    </citation>
    <scope>NUCLEOTIDE SEQUENCE [LARGE SCALE GENOMIC DNA]</scope>
    <source>
        <strain evidence="8">M8</strain>
    </source>
</reference>
<organism evidence="7 8">
    <name type="scientific">Salinibacter ruber (strain M8)</name>
    <dbReference type="NCBI Taxonomy" id="761659"/>
    <lineage>
        <taxon>Bacteria</taxon>
        <taxon>Pseudomonadati</taxon>
        <taxon>Rhodothermota</taxon>
        <taxon>Rhodothermia</taxon>
        <taxon>Rhodothermales</taxon>
        <taxon>Salinibacteraceae</taxon>
        <taxon>Salinibacter</taxon>
    </lineage>
</organism>
<gene>
    <name evidence="7" type="ordered locus">SRM_00921</name>
</gene>
<dbReference type="Proteomes" id="UP000000933">
    <property type="component" value="Chromosome"/>
</dbReference>
<evidence type="ECO:0000313" key="8">
    <source>
        <dbReference type="Proteomes" id="UP000000933"/>
    </source>
</evidence>
<dbReference type="EMBL" id="FP565814">
    <property type="protein sequence ID" value="CBH23842.1"/>
    <property type="molecule type" value="Genomic_DNA"/>
</dbReference>
<dbReference type="InterPro" id="IPR019903">
    <property type="entry name" value="RIC_family"/>
</dbReference>
<dbReference type="GO" id="GO:0046872">
    <property type="term" value="F:metal ion binding"/>
    <property type="evidence" value="ECO:0007669"/>
    <property type="project" value="UniProtKB-KW"/>
</dbReference>
<feature type="domain" description="Hemerythrin-like" evidence="6">
    <location>
        <begin position="93"/>
        <end position="240"/>
    </location>
</feature>
<sequence length="244" mass="27909">MTVLTSLRSPMPALSPDTLLVDLIDERPTRARILDRLGIDWGRTGDRSLAEACEAQGLDPETVARMLDVAVETVPTEGNPEWLSVSLPDLMDHIQSTHHDYLRRALPRLSKRLKRASRNPDAETSRWFERVRGAFQALKSDLMTDLRREEEYVFPALRTVAEGRVLPDGSTPSRETLRHMADQHDDTKTKLERLRSLTDGYQAPEGADRGLQDVMNRLHELEVDLRRHLHEELHILFPRAESLL</sequence>
<dbReference type="KEGG" id="srm:SRM_00921"/>
<evidence type="ECO:0000256" key="2">
    <source>
        <dbReference type="ARBA" id="ARBA00022490"/>
    </source>
</evidence>
<dbReference type="AlphaFoldDB" id="D5H737"/>
<dbReference type="Gene3D" id="1.20.120.520">
    <property type="entry name" value="nmb1532 protein domain like"/>
    <property type="match status" value="1"/>
</dbReference>
<reference evidence="7 8" key="1">
    <citation type="journal article" date="2010" name="ISME J.">
        <title>Fine-scale evolution: genomic, phenotypic and ecological differentiation in two coexisting Salinibacter ruber strains.</title>
        <authorList>
            <person name="Pena A."/>
            <person name="Teeling H."/>
            <person name="Huerta-Cepas J."/>
            <person name="Santos F."/>
            <person name="Yarza P."/>
            <person name="Brito-Echeverria J."/>
            <person name="Lucio M."/>
            <person name="Schmitt-Kopplin P."/>
            <person name="Meseguer I."/>
            <person name="Schenowitz C."/>
            <person name="Dossat C."/>
            <person name="Barbe V."/>
            <person name="Dopazo J."/>
            <person name="Rossello-Mora R."/>
            <person name="Schuler M."/>
            <person name="Glockner F.O."/>
            <person name="Amann R."/>
            <person name="Gabaldon T."/>
            <person name="Anton J."/>
        </authorList>
    </citation>
    <scope>NUCLEOTIDE SEQUENCE [LARGE SCALE GENOMIC DNA]</scope>
    <source>
        <strain evidence="7 8">M8</strain>
    </source>
</reference>
<evidence type="ECO:0000256" key="3">
    <source>
        <dbReference type="ARBA" id="ARBA00022723"/>
    </source>
</evidence>
<keyword evidence="2" id="KW-0963">Cytoplasm</keyword>
<evidence type="ECO:0000256" key="4">
    <source>
        <dbReference type="ARBA" id="ARBA00023004"/>
    </source>
</evidence>
<protein>
    <recommendedName>
        <fullName evidence="6">Hemerythrin-like domain-containing protein</fullName>
    </recommendedName>
</protein>
<dbReference type="PANTHER" id="PTHR36438">
    <property type="entry name" value="IRON-SULFUR CLUSTER REPAIR PROTEIN YTFE"/>
    <property type="match status" value="1"/>
</dbReference>
<evidence type="ECO:0000256" key="5">
    <source>
        <dbReference type="SAM" id="MobiDB-lite"/>
    </source>
</evidence>
<proteinExistence type="predicted"/>
<dbReference type="Pfam" id="PF01814">
    <property type="entry name" value="Hemerythrin"/>
    <property type="match status" value="1"/>
</dbReference>
<feature type="region of interest" description="Disordered" evidence="5">
    <location>
        <begin position="166"/>
        <end position="187"/>
    </location>
</feature>
<accession>D5H737</accession>
<evidence type="ECO:0000313" key="7">
    <source>
        <dbReference type="EMBL" id="CBH23842.1"/>
    </source>
</evidence>
<dbReference type="GO" id="GO:0005737">
    <property type="term" value="C:cytoplasm"/>
    <property type="evidence" value="ECO:0007669"/>
    <property type="project" value="UniProtKB-SubCell"/>
</dbReference>
<feature type="compositionally biased region" description="Basic and acidic residues" evidence="5">
    <location>
        <begin position="175"/>
        <end position="187"/>
    </location>
</feature>
<dbReference type="InterPro" id="IPR012312">
    <property type="entry name" value="Hemerythrin-like"/>
</dbReference>
<name>D5H737_SALRM</name>
<dbReference type="HOGENOM" id="CLU_076075_1_0_10"/>